<dbReference type="EMBL" id="MU001501">
    <property type="protein sequence ID" value="KAF2444038.1"/>
    <property type="molecule type" value="Genomic_DNA"/>
</dbReference>
<dbReference type="InterPro" id="IPR036291">
    <property type="entry name" value="NAD(P)-bd_dom_sf"/>
</dbReference>
<reference evidence="4" key="1">
    <citation type="journal article" date="2020" name="Stud. Mycol.">
        <title>101 Dothideomycetes genomes: a test case for predicting lifestyles and emergence of pathogens.</title>
        <authorList>
            <person name="Haridas S."/>
            <person name="Albert R."/>
            <person name="Binder M."/>
            <person name="Bloem J."/>
            <person name="Labutti K."/>
            <person name="Salamov A."/>
            <person name="Andreopoulos B."/>
            <person name="Baker S."/>
            <person name="Barry K."/>
            <person name="Bills G."/>
            <person name="Bluhm B."/>
            <person name="Cannon C."/>
            <person name="Castanera R."/>
            <person name="Culley D."/>
            <person name="Daum C."/>
            <person name="Ezra D."/>
            <person name="Gonzalez J."/>
            <person name="Henrissat B."/>
            <person name="Kuo A."/>
            <person name="Liang C."/>
            <person name="Lipzen A."/>
            <person name="Lutzoni F."/>
            <person name="Magnuson J."/>
            <person name="Mondo S."/>
            <person name="Nolan M."/>
            <person name="Ohm R."/>
            <person name="Pangilinan J."/>
            <person name="Park H.-J."/>
            <person name="Ramirez L."/>
            <person name="Alfaro M."/>
            <person name="Sun H."/>
            <person name="Tritt A."/>
            <person name="Yoshinaga Y."/>
            <person name="Zwiers L.-H."/>
            <person name="Turgeon B."/>
            <person name="Goodwin S."/>
            <person name="Spatafora J."/>
            <person name="Crous P."/>
            <person name="Grigoriev I."/>
        </authorList>
    </citation>
    <scope>NUCLEOTIDE SEQUENCE</scope>
    <source>
        <strain evidence="4">CBS 690.94</strain>
    </source>
</reference>
<protein>
    <submittedName>
        <fullName evidence="4">NAD(P)-binding protein</fullName>
    </submittedName>
</protein>
<keyword evidence="1" id="KW-0560">Oxidoreductase</keyword>
<dbReference type="PANTHER" id="PTHR10366:SF564">
    <property type="entry name" value="STEROL-4-ALPHA-CARBOXYLATE 3-DEHYDROGENASE, DECARBOXYLATING"/>
    <property type="match status" value="1"/>
</dbReference>
<comment type="caution">
    <text evidence="4">The sequence shown here is derived from an EMBL/GenBank/DDBJ whole genome shotgun (WGS) entry which is preliminary data.</text>
</comment>
<name>A0A9P4UC70_9PLEO</name>
<dbReference type="GO" id="GO:0016616">
    <property type="term" value="F:oxidoreductase activity, acting on the CH-OH group of donors, NAD or NADP as acceptor"/>
    <property type="evidence" value="ECO:0007669"/>
    <property type="project" value="TreeGrafter"/>
</dbReference>
<sequence length="350" mass="37124">MSKATVLISGLNGYIAAVTAKQLLDNGYHVRGTVRKSSSATPLVEGPLKAYAESGALSVVEVPDITVPGAFDEAVKGVTAIAHLASPVSFSFTDPEPVLKAAVSGTTTILNSALKAGPQLKTILLLSSIVAIMSGDQPPYTFTEKDWNNWAEPIVAEKGKETPGVVTYCASKAASEKVFWKFRDDNKPSFTLTSLNPVYVVGPPLIAPKTPADIGETLGAIWNIFRGGDLPTEGLIIGLGTVVDVRDVAAQIEHIIAHPEETNGERYLTSAGFSTAQATADILRKAFPEARERIKEGTPGQGYNSDFTLADKTKARDADGSKAKKLLKGGEYIPYDRSVIDTAKSLAHLV</sequence>
<proteinExistence type="inferred from homology"/>
<dbReference type="SUPFAM" id="SSF51735">
    <property type="entry name" value="NAD(P)-binding Rossmann-fold domains"/>
    <property type="match status" value="1"/>
</dbReference>
<dbReference type="Proteomes" id="UP000799764">
    <property type="component" value="Unassembled WGS sequence"/>
</dbReference>
<evidence type="ECO:0000259" key="3">
    <source>
        <dbReference type="Pfam" id="PF01370"/>
    </source>
</evidence>
<dbReference type="Pfam" id="PF01370">
    <property type="entry name" value="Epimerase"/>
    <property type="match status" value="1"/>
</dbReference>
<dbReference type="OrthoDB" id="2735536at2759"/>
<dbReference type="Gene3D" id="3.40.50.720">
    <property type="entry name" value="NAD(P)-binding Rossmann-like Domain"/>
    <property type="match status" value="1"/>
</dbReference>
<dbReference type="PANTHER" id="PTHR10366">
    <property type="entry name" value="NAD DEPENDENT EPIMERASE/DEHYDRATASE"/>
    <property type="match status" value="1"/>
</dbReference>
<gene>
    <name evidence="4" type="ORF">P171DRAFT_432126</name>
</gene>
<feature type="domain" description="NAD-dependent epimerase/dehydratase" evidence="3">
    <location>
        <begin position="6"/>
        <end position="267"/>
    </location>
</feature>
<dbReference type="AlphaFoldDB" id="A0A9P4UC70"/>
<comment type="similarity">
    <text evidence="2">Belongs to the NAD(P)-dependent epimerase/dehydratase family. Dihydroflavonol-4-reductase subfamily.</text>
</comment>
<organism evidence="4 5">
    <name type="scientific">Karstenula rhodostoma CBS 690.94</name>
    <dbReference type="NCBI Taxonomy" id="1392251"/>
    <lineage>
        <taxon>Eukaryota</taxon>
        <taxon>Fungi</taxon>
        <taxon>Dikarya</taxon>
        <taxon>Ascomycota</taxon>
        <taxon>Pezizomycotina</taxon>
        <taxon>Dothideomycetes</taxon>
        <taxon>Pleosporomycetidae</taxon>
        <taxon>Pleosporales</taxon>
        <taxon>Massarineae</taxon>
        <taxon>Didymosphaeriaceae</taxon>
        <taxon>Karstenula</taxon>
    </lineage>
</organism>
<dbReference type="InterPro" id="IPR050425">
    <property type="entry name" value="NAD(P)_dehydrat-like"/>
</dbReference>
<evidence type="ECO:0000256" key="1">
    <source>
        <dbReference type="ARBA" id="ARBA00023002"/>
    </source>
</evidence>
<keyword evidence="5" id="KW-1185">Reference proteome</keyword>
<evidence type="ECO:0000313" key="4">
    <source>
        <dbReference type="EMBL" id="KAF2444038.1"/>
    </source>
</evidence>
<accession>A0A9P4UC70</accession>
<dbReference type="InterPro" id="IPR001509">
    <property type="entry name" value="Epimerase_deHydtase"/>
</dbReference>
<evidence type="ECO:0000313" key="5">
    <source>
        <dbReference type="Proteomes" id="UP000799764"/>
    </source>
</evidence>
<evidence type="ECO:0000256" key="2">
    <source>
        <dbReference type="ARBA" id="ARBA00023445"/>
    </source>
</evidence>